<dbReference type="AlphaFoldDB" id="A0A6G9QLZ0"/>
<dbReference type="RefSeq" id="WP_167679456.1">
    <property type="nucleotide sequence ID" value="NZ_CP050313.1"/>
</dbReference>
<protein>
    <recommendedName>
        <fullName evidence="3">Transporter substrate-binding domain-containing protein</fullName>
    </recommendedName>
</protein>
<reference evidence="1 2" key="1">
    <citation type="submission" date="2020-03" db="EMBL/GenBank/DDBJ databases">
        <title>Complete genome sequence of Shewanella sp.</title>
        <authorList>
            <person name="Kim Y.-S."/>
            <person name="Kim S.-J."/>
            <person name="Jung H.-K."/>
            <person name="Kim K.-H."/>
        </authorList>
    </citation>
    <scope>NUCLEOTIDE SEQUENCE [LARGE SCALE GENOMIC DNA]</scope>
    <source>
        <strain evidence="1 2">PN3F2</strain>
    </source>
</reference>
<dbReference type="KEGG" id="saes:HBH39_14815"/>
<proteinExistence type="predicted"/>
<dbReference type="SUPFAM" id="SSF53850">
    <property type="entry name" value="Periplasmic binding protein-like II"/>
    <property type="match status" value="1"/>
</dbReference>
<gene>
    <name evidence="1" type="ORF">HBH39_14815</name>
</gene>
<sequence>MPIARLLMLFSYFVISISQLHAKSIDVIAVEFPPFTTTHEPDNGINFVQLRDYFKEQYQLTIQPQILPSARAQQTIAEGDWCLSFYPPADPKAYSFIKLSPEKVNLGFYRVKQDAPFLWSDLTELKGQSVAVLRYRQKGMLHNLLTQAGLTIVPVSSIEQGLKMLSYERVDLVFSSQKNAYLDSLPLAEQAQFQFSDSSLLEADVGVFVNPKCQPLLDAAKLQQ</sequence>
<evidence type="ECO:0000313" key="2">
    <source>
        <dbReference type="Proteomes" id="UP000502608"/>
    </source>
</evidence>
<name>A0A6G9QLZ0_9GAMM</name>
<keyword evidence="2" id="KW-1185">Reference proteome</keyword>
<organism evidence="1 2">
    <name type="scientific">Shewanella aestuarii</name>
    <dbReference type="NCBI Taxonomy" id="1028752"/>
    <lineage>
        <taxon>Bacteria</taxon>
        <taxon>Pseudomonadati</taxon>
        <taxon>Pseudomonadota</taxon>
        <taxon>Gammaproteobacteria</taxon>
        <taxon>Alteromonadales</taxon>
        <taxon>Shewanellaceae</taxon>
        <taxon>Shewanella</taxon>
    </lineage>
</organism>
<accession>A0A6G9QLZ0</accession>
<dbReference type="Gene3D" id="3.40.190.10">
    <property type="entry name" value="Periplasmic binding protein-like II"/>
    <property type="match status" value="1"/>
</dbReference>
<dbReference type="Proteomes" id="UP000502608">
    <property type="component" value="Chromosome"/>
</dbReference>
<evidence type="ECO:0008006" key="3">
    <source>
        <dbReference type="Google" id="ProtNLM"/>
    </source>
</evidence>
<evidence type="ECO:0000313" key="1">
    <source>
        <dbReference type="EMBL" id="QIR15600.1"/>
    </source>
</evidence>
<dbReference type="EMBL" id="CP050313">
    <property type="protein sequence ID" value="QIR15600.1"/>
    <property type="molecule type" value="Genomic_DNA"/>
</dbReference>